<proteinExistence type="predicted"/>
<evidence type="ECO:0000313" key="1">
    <source>
        <dbReference type="EMBL" id="KDO12969.1"/>
    </source>
</evidence>
<comment type="caution">
    <text evidence="1">The sequence shown here is derived from an EMBL/GenBank/DDBJ whole genome shotgun (WGS) entry which is preliminary data.</text>
</comment>
<dbReference type="Proteomes" id="UP000027331">
    <property type="component" value="Unassembled WGS sequence"/>
</dbReference>
<protein>
    <submittedName>
        <fullName evidence="1">Uncharacterized protein</fullName>
    </submittedName>
</protein>
<keyword evidence="2" id="KW-1185">Reference proteome</keyword>
<organism evidence="1 2">
    <name type="scientific">Vibrio metoecus</name>
    <dbReference type="NCBI Taxonomy" id="1481663"/>
    <lineage>
        <taxon>Bacteria</taxon>
        <taxon>Pseudomonadati</taxon>
        <taxon>Pseudomonadota</taxon>
        <taxon>Gammaproteobacteria</taxon>
        <taxon>Vibrionales</taxon>
        <taxon>Vibrionaceae</taxon>
        <taxon>Vibrio</taxon>
    </lineage>
</organism>
<name>A0ABR4RWN0_VIBMT</name>
<gene>
    <name evidence="1" type="ORF">DP83_14365</name>
</gene>
<reference evidence="1 2" key="1">
    <citation type="submission" date="2014-04" db="EMBL/GenBank/DDBJ databases">
        <title>Vibrio metecus sp. nov., a close relative of Vibrio cholerae isolated from coastal brackish ponds and clinical specimens.</title>
        <authorList>
            <person name="Kirchberger P.C."/>
            <person name="Turnsek M."/>
            <person name="Hunt D.E."/>
            <person name="Haley B.J."/>
            <person name="Colwell R."/>
            <person name="Polz M.F."/>
            <person name="Tarr C.L."/>
            <person name="Boucher Y."/>
        </authorList>
    </citation>
    <scope>NUCLEOTIDE SEQUENCE [LARGE SCALE GENOMIC DNA]</scope>
    <source>
        <strain evidence="2">PPCK-2014</strain>
    </source>
</reference>
<sequence>MITHSTDTKTRLGNKITILIPARKYIMNVAWTEEKPIPAIELFACRLLVLFERMSPFELREFFGLSEREEEELLNSLEDKRLATLDSQGYLMPSPLLLSQAGQGEGAPMLVKYNEQTEHVVFDAFALTVRKEQRLGRLMFGLPELPMPESSKDLGMDIIIEEFGRQFRSYLEISRHNEHERQRTQLYKVMGGSPSDLLQLPVDIEFTYQYAQGEPKQWISSVERLGSNQTRPLSSELESHIADFLGSNYINESGSDAETYCQLAKDDVLKRFTKGYQIDYSEWMLAREEKKTGYGSPDTRGVFGPIYLYENRREAIEWIRKALRLHEDITDLKALWIPANVPFWGANSEDLDKFVQELKKVLETKSENSKISLVHQGEHWNVRSHLRNIFPYGFSTPIEHDRIELLVVPGIFALVQYHGQPNADSGVSVPIGYMTTEPERVEHLEKVFRSKIGDFKHLNSSWPSFMKANESVVSQGIIPESWTDKALFRKANRNRPILSLNK</sequence>
<evidence type="ECO:0000313" key="2">
    <source>
        <dbReference type="Proteomes" id="UP000027331"/>
    </source>
</evidence>
<accession>A0ABR4RWN0</accession>
<dbReference type="EMBL" id="JJMN01000074">
    <property type="protein sequence ID" value="KDO12969.1"/>
    <property type="molecule type" value="Genomic_DNA"/>
</dbReference>